<evidence type="ECO:0000313" key="16">
    <source>
        <dbReference type="Proteomes" id="UP000887581"/>
    </source>
</evidence>
<feature type="domain" description="Ig-like" evidence="15">
    <location>
        <begin position="1074"/>
        <end position="1159"/>
    </location>
</feature>
<evidence type="ECO:0000259" key="15">
    <source>
        <dbReference type="PROSITE" id="PS50835"/>
    </source>
</evidence>
<feature type="domain" description="Ig-like" evidence="15">
    <location>
        <begin position="589"/>
        <end position="674"/>
    </location>
</feature>
<dbReference type="SUPFAM" id="SSF48726">
    <property type="entry name" value="Immunoglobulin"/>
    <property type="match status" value="13"/>
</dbReference>
<evidence type="ECO:0000256" key="14">
    <source>
        <dbReference type="ARBA" id="ARBA00023319"/>
    </source>
</evidence>
<dbReference type="InterPro" id="IPR003599">
    <property type="entry name" value="Ig_sub"/>
</dbReference>
<dbReference type="Gene3D" id="2.60.40.10">
    <property type="entry name" value="Immunoglobulins"/>
    <property type="match status" value="13"/>
</dbReference>
<dbReference type="GO" id="GO:0098632">
    <property type="term" value="F:cell-cell adhesion mediator activity"/>
    <property type="evidence" value="ECO:0007669"/>
    <property type="project" value="TreeGrafter"/>
</dbReference>
<keyword evidence="4" id="KW-1003">Cell membrane</keyword>
<dbReference type="Gene3D" id="3.40.50.410">
    <property type="entry name" value="von Willebrand factor, type A domain"/>
    <property type="match status" value="1"/>
</dbReference>
<dbReference type="SMART" id="SM00408">
    <property type="entry name" value="IGc2"/>
    <property type="match status" value="12"/>
</dbReference>
<evidence type="ECO:0000313" key="17">
    <source>
        <dbReference type="WBParaSite" id="sdigi.contig102.g4353.t1"/>
    </source>
</evidence>
<comment type="subcellular location">
    <subcellularLocation>
        <location evidence="2">Cell membrane</location>
    </subcellularLocation>
    <subcellularLocation>
        <location evidence="1">Membrane</location>
        <topology evidence="1">Single-pass membrane protein</topology>
    </subcellularLocation>
    <subcellularLocation>
        <location evidence="3">Secreted</location>
    </subcellularLocation>
</comment>
<sequence>MMRHISDFSDILPRLILLFYCHYRTPVQGFNEKVAPPGTSSLTFVFDTTGSMNDDLIQVQDGAKKILDTVLRQREKLIYNYVYVPFHDPRVGPVFATTDPKTFQRYLSSVHVVGGGDCPEMTLSGIQLALEASLPASFIYVFTDARAKDYHLQDQVVNLIQEKQSSVVFVMTGDCNNRTHPGFQCYEKIAAVSFGQVHIMYEVRDHGGTTLRQIPVDKLLNELTLSLSGDKDDGDNLDISLIDPKGMRIDRAQLTNESGSIDLSNIKLIRIRNPMPGLWKVRVSSHLKHTLRVLGHGAVDFKYGFVMKLVNKVELSHPRPIAHQSTYLLVNMTGLVPPGTIIEISLIDYYGKELFSKAAAIHTQNPYLYYVGPFVPPRGLFFVRVRGEDHQSYEFQRIAPTAISAVQSSGPRAYMADRITAIASHPLNLTCSVASKGEFTLYWFKANKRLSEPLFYPSSDTSVWTLQEITPQDRGEYHCMVVSPSGNHTATTFLETKEPVPEIIAARNESVARGNSAFLHCRTQNLYPTIQWLKGDSVIDNTAKTRLYANGTLMINDVNAQDAGVYRCRVQTSGGRAEAVMHLRVLEAPKVHVTPEQLYFVRGQSFNISCSVDGVLPPEPNWYFKGRRIRPDHQKYYITYKYDLIVQRATEADSGVYECRASNAAGSDVDSAVTQIATPPKIRVTRDRQMIGRGDRVTLECIGVQDSDAGSYTCVAQNIAGRDSGIINLDVGSMPMIVPTPETVRVNIERSVALQCRAIGYPLPRITWRRDGVPIEKLSSRVKSLPDGTLLINSVEVDDQGRYTCTAKNAFGHQDKTTVLLVTGLVSPVLGHVPPEEQLLEGEELRLSCIAIESGGSILFFRKGRLQDEGQYTCVATSPAGNASLNINVKLIKKPYIEKNDVLEYKASSGKILEIPCRVTGKPQPKVTWTVDGKLISPSDREYEILPDNTLRIHQTSVSHSGKYVCTASNVAGEAEIAAGVMITGPPVIEPGQISYNLIQGNPITLPCKVRSDSAPKITWYLNDVEFTDGYVSDDGSLTIENIGELHRGQFKCVASNDIGKDEKVITLMVHTAPTIEGSGQVVVTSVNVSVLLPCPARAFPPPSRTWSYEGDRIYDGYSQGSEIRFTKNGSLEIATPQMNHAGRYTCHVSNLAGDDHITYLLKVQEPPKIISDIPGTIVVVYGFMLEIPCRAIGTPEPTIAWEKDGFQIIPDDIIHIDSTGTIRIEKAQLSHRGIYRCTATNPAGREERNTLVIVQEPPVISPSTLSDYTTVEGDRIEMRCFASANPTPTVTWTRKGISISEDTPRVHTAEDGTLIIDNVENDDAGHYICKASNAAGDAQKLIRLTVITPPDIPDQETIATEAVIIGQPFSLYCPVFSTPLPQITWYLDEQPIAESDENIVLSDDQRRLHILKSRIPDSGSYKCVARNPAGDSAKAFQVEIIVPPNLNQSTHKMKITVLENEKIELGCPISGIPEPDIVWFVNGQLLEERTTKRGIKLAPGKKSVIIEPAQLEHEGIYTCVGTNKGGSLDIDVHLTVLGRLFFL</sequence>
<dbReference type="InterPro" id="IPR013106">
    <property type="entry name" value="Ig_V-set"/>
</dbReference>
<evidence type="ECO:0000256" key="9">
    <source>
        <dbReference type="ARBA" id="ARBA00022889"/>
    </source>
</evidence>
<evidence type="ECO:0000256" key="11">
    <source>
        <dbReference type="ARBA" id="ARBA00023136"/>
    </source>
</evidence>
<evidence type="ECO:0000256" key="10">
    <source>
        <dbReference type="ARBA" id="ARBA00022989"/>
    </source>
</evidence>
<dbReference type="GO" id="GO:0005886">
    <property type="term" value="C:plasma membrane"/>
    <property type="evidence" value="ECO:0007669"/>
    <property type="project" value="UniProtKB-SubCell"/>
</dbReference>
<keyword evidence="9" id="KW-0130">Cell adhesion</keyword>
<dbReference type="SMART" id="SM00406">
    <property type="entry name" value="IGv"/>
    <property type="match status" value="2"/>
</dbReference>
<keyword evidence="14" id="KW-0393">Immunoglobulin domain</keyword>
<dbReference type="Pfam" id="PF07679">
    <property type="entry name" value="I-set"/>
    <property type="match status" value="8"/>
</dbReference>
<dbReference type="GO" id="GO:0007156">
    <property type="term" value="P:homophilic cell adhesion via plasma membrane adhesion molecules"/>
    <property type="evidence" value="ECO:0007669"/>
    <property type="project" value="TreeGrafter"/>
</dbReference>
<dbReference type="WBParaSite" id="sdigi.contig102.g4353.t1">
    <property type="protein sequence ID" value="sdigi.contig102.g4353.t1"/>
    <property type="gene ID" value="sdigi.contig102.g4353"/>
</dbReference>
<dbReference type="InterPro" id="IPR007110">
    <property type="entry name" value="Ig-like_dom"/>
</dbReference>
<evidence type="ECO:0000256" key="6">
    <source>
        <dbReference type="ARBA" id="ARBA00022692"/>
    </source>
</evidence>
<dbReference type="GO" id="GO:0005576">
    <property type="term" value="C:extracellular region"/>
    <property type="evidence" value="ECO:0007669"/>
    <property type="project" value="UniProtKB-SubCell"/>
</dbReference>
<feature type="domain" description="Ig-like" evidence="15">
    <location>
        <begin position="1445"/>
        <end position="1536"/>
    </location>
</feature>
<dbReference type="InterPro" id="IPR056861">
    <property type="entry name" value="HMCN1-like_VWA"/>
</dbReference>
<evidence type="ECO:0000256" key="4">
    <source>
        <dbReference type="ARBA" id="ARBA00022475"/>
    </source>
</evidence>
<protein>
    <submittedName>
        <fullName evidence="17">Ig-like domain-containing protein</fullName>
    </submittedName>
</protein>
<feature type="domain" description="Ig-like" evidence="15">
    <location>
        <begin position="501"/>
        <end position="582"/>
    </location>
</feature>
<dbReference type="PANTHER" id="PTHR10075">
    <property type="entry name" value="BASIGIN RELATED"/>
    <property type="match status" value="1"/>
</dbReference>
<feature type="domain" description="Ig-like" evidence="15">
    <location>
        <begin position="895"/>
        <end position="978"/>
    </location>
</feature>
<dbReference type="FunFam" id="2.60.40.10:FF:000032">
    <property type="entry name" value="palladin isoform X1"/>
    <property type="match status" value="1"/>
</dbReference>
<dbReference type="FunFam" id="2.60.40.10:FF:000017">
    <property type="entry name" value="Down syndrome cell adhesion molecule b"/>
    <property type="match status" value="2"/>
</dbReference>
<organism evidence="16 17">
    <name type="scientific">Setaria digitata</name>
    <dbReference type="NCBI Taxonomy" id="48799"/>
    <lineage>
        <taxon>Eukaryota</taxon>
        <taxon>Metazoa</taxon>
        <taxon>Ecdysozoa</taxon>
        <taxon>Nematoda</taxon>
        <taxon>Chromadorea</taxon>
        <taxon>Rhabditida</taxon>
        <taxon>Spirurina</taxon>
        <taxon>Spiruromorpha</taxon>
        <taxon>Filarioidea</taxon>
        <taxon>Setariidae</taxon>
        <taxon>Setaria</taxon>
    </lineage>
</organism>
<evidence type="ECO:0000256" key="3">
    <source>
        <dbReference type="ARBA" id="ARBA00004613"/>
    </source>
</evidence>
<dbReference type="InterPro" id="IPR013151">
    <property type="entry name" value="Immunoglobulin_dom"/>
</dbReference>
<dbReference type="InterPro" id="IPR036179">
    <property type="entry name" value="Ig-like_dom_sf"/>
</dbReference>
<dbReference type="Pfam" id="PF00047">
    <property type="entry name" value="ig"/>
    <property type="match status" value="1"/>
</dbReference>
<proteinExistence type="predicted"/>
<evidence type="ECO:0000256" key="2">
    <source>
        <dbReference type="ARBA" id="ARBA00004236"/>
    </source>
</evidence>
<dbReference type="CDD" id="cd00096">
    <property type="entry name" value="Ig"/>
    <property type="match status" value="6"/>
</dbReference>
<keyword evidence="8" id="KW-0677">Repeat</keyword>
<evidence type="ECO:0000256" key="8">
    <source>
        <dbReference type="ARBA" id="ARBA00022737"/>
    </source>
</evidence>
<dbReference type="InterPro" id="IPR013783">
    <property type="entry name" value="Ig-like_fold"/>
</dbReference>
<keyword evidence="5" id="KW-0964">Secreted</keyword>
<dbReference type="FunFam" id="2.60.40.10:FF:000503">
    <property type="entry name" value="Hemicentin 1"/>
    <property type="match status" value="1"/>
</dbReference>
<dbReference type="GO" id="GO:0007411">
    <property type="term" value="P:axon guidance"/>
    <property type="evidence" value="ECO:0007669"/>
    <property type="project" value="TreeGrafter"/>
</dbReference>
<keyword evidence="11" id="KW-0472">Membrane</keyword>
<feature type="domain" description="Ig-like" evidence="15">
    <location>
        <begin position="1259"/>
        <end position="1346"/>
    </location>
</feature>
<dbReference type="InterPro" id="IPR036465">
    <property type="entry name" value="vWFA_dom_sf"/>
</dbReference>
<dbReference type="SMART" id="SM00409">
    <property type="entry name" value="IG"/>
    <property type="match status" value="13"/>
</dbReference>
<dbReference type="GO" id="GO:0030424">
    <property type="term" value="C:axon"/>
    <property type="evidence" value="ECO:0007669"/>
    <property type="project" value="TreeGrafter"/>
</dbReference>
<dbReference type="Proteomes" id="UP000887581">
    <property type="component" value="Unplaced"/>
</dbReference>
<keyword evidence="6" id="KW-0812">Transmembrane</keyword>
<dbReference type="Pfam" id="PF25106">
    <property type="entry name" value="VWA_4"/>
    <property type="match status" value="1"/>
</dbReference>
<keyword evidence="16" id="KW-1185">Reference proteome</keyword>
<keyword evidence="7" id="KW-0732">Signal</keyword>
<evidence type="ECO:0000256" key="13">
    <source>
        <dbReference type="ARBA" id="ARBA00023180"/>
    </source>
</evidence>
<dbReference type="FunFam" id="2.60.40.10:FF:000005">
    <property type="entry name" value="Neuronal cell adhesion molecule"/>
    <property type="match status" value="1"/>
</dbReference>
<evidence type="ECO:0000256" key="5">
    <source>
        <dbReference type="ARBA" id="ARBA00022525"/>
    </source>
</evidence>
<feature type="domain" description="Ig-like" evidence="15">
    <location>
        <begin position="1351"/>
        <end position="1442"/>
    </location>
</feature>
<dbReference type="PROSITE" id="PS50835">
    <property type="entry name" value="IG_LIKE"/>
    <property type="match status" value="11"/>
</dbReference>
<dbReference type="Pfam" id="PF13927">
    <property type="entry name" value="Ig_3"/>
    <property type="match status" value="2"/>
</dbReference>
<dbReference type="PANTHER" id="PTHR10075:SF100">
    <property type="entry name" value="FASCICLIN-2"/>
    <property type="match status" value="1"/>
</dbReference>
<dbReference type="GO" id="GO:0070593">
    <property type="term" value="P:dendrite self-avoidance"/>
    <property type="evidence" value="ECO:0007669"/>
    <property type="project" value="TreeGrafter"/>
</dbReference>
<feature type="domain" description="Ig-like" evidence="15">
    <location>
        <begin position="1168"/>
        <end position="1253"/>
    </location>
</feature>
<accession>A0A915PBX5</accession>
<feature type="domain" description="Ig-like" evidence="15">
    <location>
        <begin position="411"/>
        <end position="495"/>
    </location>
</feature>
<dbReference type="CDD" id="cd00198">
    <property type="entry name" value="vWFA"/>
    <property type="match status" value="1"/>
</dbReference>
<name>A0A915PBX5_9BILA</name>
<feature type="domain" description="Ig-like" evidence="15">
    <location>
        <begin position="735"/>
        <end position="823"/>
    </location>
</feature>
<feature type="domain" description="Ig-like" evidence="15">
    <location>
        <begin position="986"/>
        <end position="1067"/>
    </location>
</feature>
<keyword evidence="13" id="KW-0325">Glycoprotein</keyword>
<evidence type="ECO:0000256" key="1">
    <source>
        <dbReference type="ARBA" id="ARBA00004167"/>
    </source>
</evidence>
<reference evidence="17" key="1">
    <citation type="submission" date="2022-11" db="UniProtKB">
        <authorList>
            <consortium name="WormBaseParasite"/>
        </authorList>
    </citation>
    <scope>IDENTIFICATION</scope>
</reference>
<dbReference type="SUPFAM" id="SSF53300">
    <property type="entry name" value="vWA-like"/>
    <property type="match status" value="1"/>
</dbReference>
<evidence type="ECO:0000256" key="12">
    <source>
        <dbReference type="ARBA" id="ARBA00023157"/>
    </source>
</evidence>
<evidence type="ECO:0000256" key="7">
    <source>
        <dbReference type="ARBA" id="ARBA00022729"/>
    </source>
</evidence>
<dbReference type="InterPro" id="IPR003598">
    <property type="entry name" value="Ig_sub2"/>
</dbReference>
<keyword evidence="12" id="KW-1015">Disulfide bond</keyword>
<dbReference type="InterPro" id="IPR013098">
    <property type="entry name" value="Ig_I-set"/>
</dbReference>
<keyword evidence="10" id="KW-1133">Transmembrane helix</keyword>